<proteinExistence type="inferred from homology"/>
<comment type="similarity">
    <text evidence="1">Belongs to the UDP-N-acetylglucosamine 2-epimerase family.</text>
</comment>
<dbReference type="PANTHER" id="PTHR43174">
    <property type="entry name" value="UDP-N-ACETYLGLUCOSAMINE 2-EPIMERASE"/>
    <property type="match status" value="1"/>
</dbReference>
<dbReference type="AlphaFoldDB" id="A0A7V3KMV7"/>
<protein>
    <submittedName>
        <fullName evidence="3">UDP-N-acetylglucosamine 2-epimerase (Non-hydrolyzing)</fullName>
        <ecNumber evidence="3">5.1.3.14</ecNumber>
    </submittedName>
</protein>
<dbReference type="InterPro" id="IPR003331">
    <property type="entry name" value="UDP_GlcNAc_Epimerase_2_dom"/>
</dbReference>
<dbReference type="CDD" id="cd03786">
    <property type="entry name" value="GTB_UDP-GlcNAc_2-Epimerase"/>
    <property type="match status" value="1"/>
</dbReference>
<keyword evidence="1 3" id="KW-0413">Isomerase</keyword>
<dbReference type="SUPFAM" id="SSF53756">
    <property type="entry name" value="UDP-Glycosyltransferase/glycogen phosphorylase"/>
    <property type="match status" value="1"/>
</dbReference>
<evidence type="ECO:0000259" key="2">
    <source>
        <dbReference type="Pfam" id="PF02350"/>
    </source>
</evidence>
<comment type="caution">
    <text evidence="3">The sequence shown here is derived from an EMBL/GenBank/DDBJ whole genome shotgun (WGS) entry which is preliminary data.</text>
</comment>
<sequence>MFKVSLVVGARPNFVKAAPLFYALKKIPSIEVELVHTGQHYDVNMSDVFFSQLELPIPDVNLEVGSKSHGKQTGEMLIKLEEHYTSSKPDLVVVFGDTNSTLAGALSAVKLGIKVAHVEAGVRSFDMTMPEEVNRILVDRISDLLFIPDKYANSNLKKEGIPQHKIFLVGNIVIDTLVKYQGKVESIEKDVLNKANLKPFQYAVATIHRAGNVDEEKRLKEIMNILERLAQKIPIVFPVHPRTRKKIEEMGYKPEKGLKFLEPLGYLEFIALLKNSRIVLTDSGGVQTESTYLGVPCLTLRENTEWIITLRKGTNHLVGYDIDLIERIVDKILSDGPKGEKVARKPSKIEYWDGKTSERISEIISNFLKEQSH</sequence>
<dbReference type="EC" id="5.1.3.14" evidence="3"/>
<dbReference type="Pfam" id="PF02350">
    <property type="entry name" value="Epimerase_2"/>
    <property type="match status" value="1"/>
</dbReference>
<evidence type="ECO:0000256" key="1">
    <source>
        <dbReference type="RuleBase" id="RU003513"/>
    </source>
</evidence>
<dbReference type="PANTHER" id="PTHR43174:SF1">
    <property type="entry name" value="UDP-N-ACETYLGLUCOSAMINE 2-EPIMERASE"/>
    <property type="match status" value="1"/>
</dbReference>
<dbReference type="GO" id="GO:0008761">
    <property type="term" value="F:UDP-N-acetylglucosamine 2-epimerase activity"/>
    <property type="evidence" value="ECO:0007669"/>
    <property type="project" value="UniProtKB-EC"/>
</dbReference>
<evidence type="ECO:0000313" key="3">
    <source>
        <dbReference type="EMBL" id="HGB35550.1"/>
    </source>
</evidence>
<dbReference type="EMBL" id="DTGD01000060">
    <property type="protein sequence ID" value="HGB35550.1"/>
    <property type="molecule type" value="Genomic_DNA"/>
</dbReference>
<dbReference type="NCBIfam" id="TIGR00236">
    <property type="entry name" value="wecB"/>
    <property type="match status" value="1"/>
</dbReference>
<feature type="domain" description="UDP-N-acetylglucosamine 2-epimerase" evidence="2">
    <location>
        <begin position="23"/>
        <end position="364"/>
    </location>
</feature>
<organism evidence="3">
    <name type="scientific">candidate division WOR-3 bacterium</name>
    <dbReference type="NCBI Taxonomy" id="2052148"/>
    <lineage>
        <taxon>Bacteria</taxon>
        <taxon>Bacteria division WOR-3</taxon>
    </lineage>
</organism>
<gene>
    <name evidence="3" type="ORF">ENV38_01420</name>
</gene>
<accession>A0A7V3KMV7</accession>
<name>A0A7V3KMV7_UNCW3</name>
<reference evidence="3" key="1">
    <citation type="journal article" date="2020" name="mSystems">
        <title>Genome- and Community-Level Interaction Insights into Carbon Utilization and Element Cycling Functions of Hydrothermarchaeota in Hydrothermal Sediment.</title>
        <authorList>
            <person name="Zhou Z."/>
            <person name="Liu Y."/>
            <person name="Xu W."/>
            <person name="Pan J."/>
            <person name="Luo Z.H."/>
            <person name="Li M."/>
        </authorList>
    </citation>
    <scope>NUCLEOTIDE SEQUENCE [LARGE SCALE GENOMIC DNA]</scope>
    <source>
        <strain evidence="3">SpSt-754</strain>
    </source>
</reference>
<dbReference type="InterPro" id="IPR029767">
    <property type="entry name" value="WecB-like"/>
</dbReference>
<dbReference type="Gene3D" id="3.40.50.2000">
    <property type="entry name" value="Glycogen Phosphorylase B"/>
    <property type="match status" value="2"/>
</dbReference>